<comment type="caution">
    <text evidence="1">The sequence shown here is derived from an EMBL/GenBank/DDBJ whole genome shotgun (WGS) entry which is preliminary data.</text>
</comment>
<evidence type="ECO:0000313" key="2">
    <source>
        <dbReference type="Proteomes" id="UP000033818"/>
    </source>
</evidence>
<proteinExistence type="predicted"/>
<protein>
    <submittedName>
        <fullName evidence="1">Uncharacterized protein</fullName>
    </submittedName>
</protein>
<dbReference type="AlphaFoldDB" id="A0A0G1PZ02"/>
<sequence length="36" mass="3709">MGVGVGDDFGVSGGQVVLVRHVCSAAEEQAFKQLMS</sequence>
<accession>A0A0G1PZ02</accession>
<gene>
    <name evidence="1" type="ORF">UX53_C0037G0002</name>
</gene>
<dbReference type="EMBL" id="LCMO01000037">
    <property type="protein sequence ID" value="KKU37999.1"/>
    <property type="molecule type" value="Genomic_DNA"/>
</dbReference>
<dbReference type="Proteomes" id="UP000033818">
    <property type="component" value="Unassembled WGS sequence"/>
</dbReference>
<organism evidence="1 2">
    <name type="scientific">Candidatus Azambacteria bacterium GW2011_GWB2_46_37</name>
    <dbReference type="NCBI Taxonomy" id="1618618"/>
    <lineage>
        <taxon>Bacteria</taxon>
        <taxon>Candidatus Azamiibacteriota</taxon>
    </lineage>
</organism>
<evidence type="ECO:0000313" key="1">
    <source>
        <dbReference type="EMBL" id="KKU37999.1"/>
    </source>
</evidence>
<name>A0A0G1PZ02_9BACT</name>
<reference evidence="1 2" key="1">
    <citation type="journal article" date="2015" name="Nature">
        <title>rRNA introns, odd ribosomes, and small enigmatic genomes across a large radiation of phyla.</title>
        <authorList>
            <person name="Brown C.T."/>
            <person name="Hug L.A."/>
            <person name="Thomas B.C."/>
            <person name="Sharon I."/>
            <person name="Castelle C.J."/>
            <person name="Singh A."/>
            <person name="Wilkins M.J."/>
            <person name="Williams K.H."/>
            <person name="Banfield J.F."/>
        </authorList>
    </citation>
    <scope>NUCLEOTIDE SEQUENCE [LARGE SCALE GENOMIC DNA]</scope>
</reference>